<dbReference type="RefSeq" id="WP_012544500.1">
    <property type="nucleotide sequence ID" value="NC_011295.1"/>
</dbReference>
<protein>
    <submittedName>
        <fullName evidence="1">Uncharacterized protein</fullName>
    </submittedName>
</protein>
<name>B5Y6U6_COPPD</name>
<accession>B5Y6U6</accession>
<dbReference type="AlphaFoldDB" id="B5Y6U6"/>
<organism evidence="1 2">
    <name type="scientific">Coprothermobacter proteolyticus (strain ATCC 35245 / DSM 5265 / OCM 4 / BT)</name>
    <dbReference type="NCBI Taxonomy" id="309798"/>
    <lineage>
        <taxon>Bacteria</taxon>
        <taxon>Pseudomonadati</taxon>
        <taxon>Coprothermobacterota</taxon>
        <taxon>Coprothermobacteria</taxon>
        <taxon>Coprothermobacterales</taxon>
        <taxon>Coprothermobacteraceae</taxon>
        <taxon>Coprothermobacter</taxon>
    </lineage>
</organism>
<keyword evidence="2" id="KW-1185">Reference proteome</keyword>
<dbReference type="HOGENOM" id="CLU_2011371_0_0_9"/>
<dbReference type="EMBL" id="CP001145">
    <property type="protein sequence ID" value="ACI17849.1"/>
    <property type="molecule type" value="Genomic_DNA"/>
</dbReference>
<dbReference type="OrthoDB" id="9940844at2"/>
<gene>
    <name evidence="1" type="ordered locus">COPRO5265_0123</name>
</gene>
<evidence type="ECO:0000313" key="2">
    <source>
        <dbReference type="Proteomes" id="UP000001732"/>
    </source>
</evidence>
<dbReference type="KEGG" id="cpo:COPRO5265_0123"/>
<reference evidence="2" key="1">
    <citation type="submission" date="2008-08" db="EMBL/GenBank/DDBJ databases">
        <title>The complete genome sequence of Coprothermobacter proteolyticus strain ATCC 5245 / DSM 5265 / BT.</title>
        <authorList>
            <person name="Dodson R.J."/>
            <person name="Durkin A.S."/>
            <person name="Wu M."/>
            <person name="Eisen J."/>
            <person name="Sutton G."/>
        </authorList>
    </citation>
    <scope>NUCLEOTIDE SEQUENCE [LARGE SCALE GENOMIC DNA]</scope>
    <source>
        <strain evidence="2">ATCC 35245 / DSM 5265 / OCM 4 / BT</strain>
    </source>
</reference>
<reference evidence="1 2" key="2">
    <citation type="journal article" date="2014" name="Genome Announc.">
        <title>Complete Genome Sequence of Coprothermobacter proteolyticus DSM 5265.</title>
        <authorList>
            <person name="Alexiev A."/>
            <person name="Coil D.A."/>
            <person name="Badger J.H."/>
            <person name="Enticknap J."/>
            <person name="Ward N."/>
            <person name="Robb F.T."/>
            <person name="Eisen J.A."/>
        </authorList>
    </citation>
    <scope>NUCLEOTIDE SEQUENCE [LARGE SCALE GENOMIC DNA]</scope>
    <source>
        <strain evidence="2">ATCC 35245 / DSM 5265 / OCM 4 / BT</strain>
    </source>
</reference>
<dbReference type="Proteomes" id="UP000001732">
    <property type="component" value="Chromosome"/>
</dbReference>
<evidence type="ECO:0000313" key="1">
    <source>
        <dbReference type="EMBL" id="ACI17849.1"/>
    </source>
</evidence>
<sequence>MGISYAEVLIALVLTLLAGLLLLGASGDAQTIHTYVKERNVASSIMYEQLYNAPWYSETATSFVVHSGNVDYGVTRSVSLGCSSFGASAQQIPNCESNFKETTVTVHWKDYSITGTRVSRLLP</sequence>
<proteinExistence type="predicted"/>
<dbReference type="STRING" id="309798.COPRO5265_0123"/>